<dbReference type="GO" id="GO:0005737">
    <property type="term" value="C:cytoplasm"/>
    <property type="evidence" value="ECO:0007669"/>
    <property type="project" value="TreeGrafter"/>
</dbReference>
<organism evidence="3 4">
    <name type="scientific">Aquarana catesbeiana</name>
    <name type="common">American bullfrog</name>
    <name type="synonym">Rana catesbeiana</name>
    <dbReference type="NCBI Taxonomy" id="8400"/>
    <lineage>
        <taxon>Eukaryota</taxon>
        <taxon>Metazoa</taxon>
        <taxon>Chordata</taxon>
        <taxon>Craniata</taxon>
        <taxon>Vertebrata</taxon>
        <taxon>Euteleostomi</taxon>
        <taxon>Amphibia</taxon>
        <taxon>Batrachia</taxon>
        <taxon>Anura</taxon>
        <taxon>Neobatrachia</taxon>
        <taxon>Ranoidea</taxon>
        <taxon>Ranidae</taxon>
        <taxon>Aquarana</taxon>
    </lineage>
</organism>
<name>A0A2G9QJ41_AQUCT</name>
<accession>A0A2G9QJ41</accession>
<dbReference type="InterPro" id="IPR012340">
    <property type="entry name" value="NA-bd_OB-fold"/>
</dbReference>
<dbReference type="PANTHER" id="PTHR35537:SF1">
    <property type="entry name" value="DNA DAMAGE-INDUCED APOPTOSIS SUPPRESSOR PROTEIN"/>
    <property type="match status" value="1"/>
</dbReference>
<gene>
    <name evidence="3" type="ORF">AB205_0171110</name>
</gene>
<feature type="domain" description="Replication factor A C-terminal" evidence="2">
    <location>
        <begin position="17"/>
        <end position="76"/>
    </location>
</feature>
<protein>
    <recommendedName>
        <fullName evidence="2">Replication factor A C-terminal domain-containing protein</fullName>
    </recommendedName>
</protein>
<dbReference type="EMBL" id="KV981738">
    <property type="protein sequence ID" value="PIO15629.1"/>
    <property type="molecule type" value="Genomic_DNA"/>
</dbReference>
<dbReference type="OrthoDB" id="9948238at2759"/>
<dbReference type="Pfam" id="PF08646">
    <property type="entry name" value="Rep_fac-A_C"/>
    <property type="match status" value="1"/>
</dbReference>
<feature type="compositionally biased region" description="Polar residues" evidence="1">
    <location>
        <begin position="206"/>
        <end position="225"/>
    </location>
</feature>
<evidence type="ECO:0000256" key="1">
    <source>
        <dbReference type="SAM" id="MobiDB-lite"/>
    </source>
</evidence>
<dbReference type="GO" id="GO:0005634">
    <property type="term" value="C:nucleus"/>
    <property type="evidence" value="ECO:0007669"/>
    <property type="project" value="TreeGrafter"/>
</dbReference>
<dbReference type="SUPFAM" id="SSF50249">
    <property type="entry name" value="Nucleic acid-binding proteins"/>
    <property type="match status" value="1"/>
</dbReference>
<feature type="non-terminal residue" evidence="3">
    <location>
        <position position="1"/>
    </location>
</feature>
<evidence type="ECO:0000313" key="4">
    <source>
        <dbReference type="Proteomes" id="UP000228934"/>
    </source>
</evidence>
<sequence>EDRSTLSKRHPFPAISRYQCQKCSDTYQNATHRYRLCVKVAEDQKLHIITVFGSCVEKIFGSSANSLHRHLQESDQPSCDIGWDKAQQLLYQAAEDCLIGRSFIFAVKVPDHLQRDGSSNSSQLVACQIIPIKDDHAVSILNRYHRLVEFISSNSMINTRHELSAQSTHRGFWDLTDSESSHSLHQSANQFADYWQQSLGLASSPTLNTSAETPSCSPSPSQTNKAKGKSCEGEHKFKKSIVLAQGNVKPTDHKVIVKDYLCIPKNSPLRVKSPSANIVATCGYNQCPSHANCLFSRMSCQHHRHLQNVCNSNSYGCQDCSACLKCFPSQKTQTAESHQDGNGTWDEFPFSESLSEFIARLENSEEERFNFSVKENKFRVGNKKEEFYEGHSKTAHDLIKTPVALLAPSSKKIKTPTKTRAPHCLGDTTSNTIASKEPYEVIQSDDLQEALASSASENLQGLLQKRFIPDFSSKDTVVSVASSVSSYHDTFLPMNESAPYIVTESKRNLEINTINKSITNYILSVGHYSSSHPKETGDVDHESRLDLDLLKSDNLEPTNASPGIYNASADLFDDVEKISGETLQSKHTRSLKRSYAKEVRNLRTPSWESPCTDVIVRRNSQFQASYLQEVHETGTIHDLLSCLQSTPMLRPLSESSFFTGDGCILSDPRAPVLSRRSSNSLTNFLLKKMKQSLSRTRSNVYCTTSDNLRLGSPIFSSFSEISRCHVLQRRSTQVIKSGKKKLILEDKENCNIRGFNGVSNEDGGDRSIVIRQEMERSEIDIVQDGVTTSPLMPPLHRFIVENSLPSEWSPELFNEKSNVSKENDTLQRRLF</sequence>
<reference evidence="4" key="1">
    <citation type="journal article" date="2017" name="Nat. Commun.">
        <title>The North American bullfrog draft genome provides insight into hormonal regulation of long noncoding RNA.</title>
        <authorList>
            <person name="Hammond S.A."/>
            <person name="Warren R.L."/>
            <person name="Vandervalk B.P."/>
            <person name="Kucuk E."/>
            <person name="Khan H."/>
            <person name="Gibb E.A."/>
            <person name="Pandoh P."/>
            <person name="Kirk H."/>
            <person name="Zhao Y."/>
            <person name="Jones M."/>
            <person name="Mungall A.J."/>
            <person name="Coope R."/>
            <person name="Pleasance S."/>
            <person name="Moore R.A."/>
            <person name="Holt R.A."/>
            <person name="Round J.M."/>
            <person name="Ohora S."/>
            <person name="Walle B.V."/>
            <person name="Veldhoen N."/>
            <person name="Helbing C.C."/>
            <person name="Birol I."/>
        </authorList>
    </citation>
    <scope>NUCLEOTIDE SEQUENCE [LARGE SCALE GENOMIC DNA]</scope>
</reference>
<dbReference type="AlphaFoldDB" id="A0A2G9QJ41"/>
<dbReference type="InterPro" id="IPR013955">
    <property type="entry name" value="Rep_factor-A_C"/>
</dbReference>
<proteinExistence type="predicted"/>
<evidence type="ECO:0000313" key="3">
    <source>
        <dbReference type="EMBL" id="PIO15629.1"/>
    </source>
</evidence>
<dbReference type="InterPro" id="IPR043522">
    <property type="entry name" value="DDIAS"/>
</dbReference>
<dbReference type="GO" id="GO:1902230">
    <property type="term" value="P:negative regulation of intrinsic apoptotic signaling pathway in response to DNA damage"/>
    <property type="evidence" value="ECO:0007669"/>
    <property type="project" value="InterPro"/>
</dbReference>
<dbReference type="PANTHER" id="PTHR35537">
    <property type="entry name" value="DNA DAMAGE-INDUCIBLE APOPTOSIS SUPPRESSOR PROTEIN DDIAS"/>
    <property type="match status" value="1"/>
</dbReference>
<keyword evidence="4" id="KW-1185">Reference proteome</keyword>
<dbReference type="Gene3D" id="2.40.50.140">
    <property type="entry name" value="Nucleic acid-binding proteins"/>
    <property type="match status" value="1"/>
</dbReference>
<evidence type="ECO:0000259" key="2">
    <source>
        <dbReference type="Pfam" id="PF08646"/>
    </source>
</evidence>
<dbReference type="Proteomes" id="UP000228934">
    <property type="component" value="Unassembled WGS sequence"/>
</dbReference>
<feature type="region of interest" description="Disordered" evidence="1">
    <location>
        <begin position="206"/>
        <end position="231"/>
    </location>
</feature>